<dbReference type="Pfam" id="PF23309">
    <property type="entry name" value="DUF7083"/>
    <property type="match status" value="1"/>
</dbReference>
<protein>
    <recommendedName>
        <fullName evidence="1">DUF7083 domain-containing protein</fullName>
    </recommendedName>
</protein>
<evidence type="ECO:0000259" key="1">
    <source>
        <dbReference type="Pfam" id="PF23309"/>
    </source>
</evidence>
<comment type="caution">
    <text evidence="2">The sequence shown here is derived from an EMBL/GenBank/DDBJ whole genome shotgun (WGS) entry which is preliminary data.</text>
</comment>
<dbReference type="AlphaFoldDB" id="A0A8J4T289"/>
<sequence>AALTRSRAAATSESRLKENLTASIHEFNYDPSDGVTFSSWYQRYGETLLVDAAAMDEFVKILDLQSKALIFVAGLKSSGDAGIRKRLLAKLDSCVEFSFQELTAEYMRLVNFKRDSQMLQSTSSPTDIASVGQDKRHNRPSHVRCDAPFRMQRPSPANCLCGQWHFARFCSYRRHVCQQCNRTGHKESHCRQTARVFCVRRQPNVVFNTTGDNVRRQKHMTLNIGNHQVA</sequence>
<organism evidence="2 3">
    <name type="scientific">Paragonimus heterotremus</name>
    <dbReference type="NCBI Taxonomy" id="100268"/>
    <lineage>
        <taxon>Eukaryota</taxon>
        <taxon>Metazoa</taxon>
        <taxon>Spiralia</taxon>
        <taxon>Lophotrochozoa</taxon>
        <taxon>Platyhelminthes</taxon>
        <taxon>Trematoda</taxon>
        <taxon>Digenea</taxon>
        <taxon>Plagiorchiida</taxon>
        <taxon>Troglotremata</taxon>
        <taxon>Troglotrematidae</taxon>
        <taxon>Paragonimus</taxon>
    </lineage>
</organism>
<accession>A0A8J4T289</accession>
<dbReference type="EMBL" id="LUCH01007388">
    <property type="protein sequence ID" value="KAF5396766.1"/>
    <property type="molecule type" value="Genomic_DNA"/>
</dbReference>
<feature type="non-terminal residue" evidence="2">
    <location>
        <position position="1"/>
    </location>
</feature>
<evidence type="ECO:0000313" key="2">
    <source>
        <dbReference type="EMBL" id="KAF5396766.1"/>
    </source>
</evidence>
<reference evidence="2" key="1">
    <citation type="submission" date="2019-05" db="EMBL/GenBank/DDBJ databases">
        <title>Annotation for the trematode Paragonimus heterotremus.</title>
        <authorList>
            <person name="Choi Y.-J."/>
        </authorList>
    </citation>
    <scope>NUCLEOTIDE SEQUENCE</scope>
    <source>
        <strain evidence="2">LC</strain>
    </source>
</reference>
<evidence type="ECO:0000313" key="3">
    <source>
        <dbReference type="Proteomes" id="UP000748531"/>
    </source>
</evidence>
<keyword evidence="3" id="KW-1185">Reference proteome</keyword>
<dbReference type="Proteomes" id="UP000748531">
    <property type="component" value="Unassembled WGS sequence"/>
</dbReference>
<name>A0A8J4T289_9TREM</name>
<proteinExistence type="predicted"/>
<dbReference type="OrthoDB" id="427924at2759"/>
<gene>
    <name evidence="2" type="ORF">PHET_10467</name>
</gene>
<dbReference type="InterPro" id="IPR055510">
    <property type="entry name" value="DUF7083"/>
</dbReference>
<feature type="domain" description="DUF7083" evidence="1">
    <location>
        <begin position="18"/>
        <end position="60"/>
    </location>
</feature>